<dbReference type="InterPro" id="IPR000742">
    <property type="entry name" value="EGF"/>
</dbReference>
<evidence type="ECO:0000256" key="1">
    <source>
        <dbReference type="ARBA" id="ARBA00023157"/>
    </source>
</evidence>
<dbReference type="SUPFAM" id="SSF57552">
    <property type="entry name" value="Blood coagulation inhibitor (disintegrin)"/>
    <property type="match status" value="1"/>
</dbReference>
<feature type="non-terminal residue" evidence="6">
    <location>
        <position position="1"/>
    </location>
</feature>
<dbReference type="InterPro" id="IPR006586">
    <property type="entry name" value="ADAM_Cys-rich"/>
</dbReference>
<dbReference type="SMART" id="SM00608">
    <property type="entry name" value="ACR"/>
    <property type="match status" value="1"/>
</dbReference>
<name>A0A816BEY5_ADIRI</name>
<dbReference type="FunFam" id="4.10.70.10:FF:000001">
    <property type="entry name" value="Disintegrin and metalloproteinase domain-containing protein 22"/>
    <property type="match status" value="1"/>
</dbReference>
<proteinExistence type="predicted"/>
<dbReference type="AlphaFoldDB" id="A0A816BEY5"/>
<evidence type="ECO:0000313" key="6">
    <source>
        <dbReference type="EMBL" id="CAF1609554.1"/>
    </source>
</evidence>
<keyword evidence="7" id="KW-1185">Reference proteome</keyword>
<keyword evidence="1 2" id="KW-1015">Disulfide bond</keyword>
<dbReference type="PANTHER" id="PTHR11905:SF248">
    <property type="entry name" value="DISINTEGRIN AND METALLOPROTEINASE DOMAIN-CONTAINING PROTEIN UNC-71"/>
    <property type="match status" value="1"/>
</dbReference>
<evidence type="ECO:0000256" key="2">
    <source>
        <dbReference type="PROSITE-ProRule" id="PRU00068"/>
    </source>
</evidence>
<dbReference type="InterPro" id="IPR036436">
    <property type="entry name" value="Disintegrin_dom_sf"/>
</dbReference>
<reference evidence="6" key="1">
    <citation type="submission" date="2021-02" db="EMBL/GenBank/DDBJ databases">
        <authorList>
            <person name="Nowell W R."/>
        </authorList>
    </citation>
    <scope>NUCLEOTIDE SEQUENCE</scope>
</reference>
<feature type="disulfide bond" evidence="2">
    <location>
        <begin position="70"/>
        <end position="90"/>
    </location>
</feature>
<dbReference type="SMART" id="SM00050">
    <property type="entry name" value="DISIN"/>
    <property type="match status" value="1"/>
</dbReference>
<organism evidence="6 7">
    <name type="scientific">Adineta ricciae</name>
    <name type="common">Rotifer</name>
    <dbReference type="NCBI Taxonomy" id="249248"/>
    <lineage>
        <taxon>Eukaryota</taxon>
        <taxon>Metazoa</taxon>
        <taxon>Spiralia</taxon>
        <taxon>Gnathifera</taxon>
        <taxon>Rotifera</taxon>
        <taxon>Eurotatoria</taxon>
        <taxon>Bdelloidea</taxon>
        <taxon>Adinetida</taxon>
        <taxon>Adinetidae</taxon>
        <taxon>Adineta</taxon>
    </lineage>
</organism>
<accession>A0A816BEY5</accession>
<feature type="transmembrane region" description="Helical" evidence="4">
    <location>
        <begin position="297"/>
        <end position="319"/>
    </location>
</feature>
<comment type="caution">
    <text evidence="6">The sequence shown here is derived from an EMBL/GenBank/DDBJ whole genome shotgun (WGS) entry which is preliminary data.</text>
</comment>
<feature type="region of interest" description="Disordered" evidence="3">
    <location>
        <begin position="418"/>
        <end position="452"/>
    </location>
</feature>
<dbReference type="Pfam" id="PF08516">
    <property type="entry name" value="ADAM_CR"/>
    <property type="match status" value="1"/>
</dbReference>
<dbReference type="PANTHER" id="PTHR11905">
    <property type="entry name" value="ADAM A DISINTEGRIN AND METALLOPROTEASE DOMAIN"/>
    <property type="match status" value="1"/>
</dbReference>
<dbReference type="PROSITE" id="PS50214">
    <property type="entry name" value="DISINTEGRIN_2"/>
    <property type="match status" value="1"/>
</dbReference>
<dbReference type="Gene3D" id="4.10.70.10">
    <property type="entry name" value="Disintegrin domain"/>
    <property type="match status" value="1"/>
</dbReference>
<dbReference type="Pfam" id="PF00200">
    <property type="entry name" value="Disintegrin"/>
    <property type="match status" value="1"/>
</dbReference>
<dbReference type="Pfam" id="PF23106">
    <property type="entry name" value="EGF_Teneurin"/>
    <property type="match status" value="1"/>
</dbReference>
<evidence type="ECO:0000259" key="5">
    <source>
        <dbReference type="PROSITE" id="PS50214"/>
    </source>
</evidence>
<dbReference type="EMBL" id="CAJNOR010007050">
    <property type="protein sequence ID" value="CAF1609554.1"/>
    <property type="molecule type" value="Genomic_DNA"/>
</dbReference>
<sequence>KIQMGRRSKMSVCGNGIVEIGEDCDCGLNKSCVSVEACCNPRTCQFYSGAECLSGACCSGCKLLPAGYPCRASRNTCDTPEVCDGTSAQCPDDDNFKDGSSCQDDSGTCFHGTCSGAQQQCVDLWGPGSKVAHESCYTNFNPSGSMTGHCGYDSRLQKYIPCFNNDVKCGLLHCEGGMPYPRVASSNFMIFSVNTREGSFECKSISSPTYSILVSDGNMCGESSFCQNNTCIEQKSTSTCHSQTTCSGNGICTAAGLCYCNTNWKGKDCSIYDIKHQDAISYNRSLSFSTHPVSPTAFAGVATITFLLFTLLIIITCLFRNKKRSPHRKPHELTVINHPQVTVNPTDIQSDRPQVYAHFDHPSHSLVSTPVFPHRTPLHRSPYMASNRSITSACTGLSYLPTDTPRSLRYTNRKLATNGMFSDSETPRTRVRRQTRDNNGLPSVHSSSIRHPQTYATLSSKRLHDPNLSYQSARRIYDDIDKLSTNENLRDFIQALDSFAQEKFGGETDLHLNTFEQNSNIASSPTETNESITLDSGYQSTKQLMNTDEYAVVVKTKRTNENVRERRRSYSSSEHKEHF</sequence>
<keyword evidence="4" id="KW-0812">Transmembrane</keyword>
<protein>
    <recommendedName>
        <fullName evidence="5">Disintegrin domain-containing protein</fullName>
    </recommendedName>
</protein>
<evidence type="ECO:0000256" key="4">
    <source>
        <dbReference type="SAM" id="Phobius"/>
    </source>
</evidence>
<feature type="compositionally biased region" description="Polar residues" evidence="3">
    <location>
        <begin position="437"/>
        <end position="452"/>
    </location>
</feature>
<evidence type="ECO:0000256" key="3">
    <source>
        <dbReference type="SAM" id="MobiDB-lite"/>
    </source>
</evidence>
<feature type="domain" description="Disintegrin" evidence="5">
    <location>
        <begin position="10"/>
        <end position="98"/>
    </location>
</feature>
<dbReference type="GO" id="GO:0006509">
    <property type="term" value="P:membrane protein ectodomain proteolysis"/>
    <property type="evidence" value="ECO:0007669"/>
    <property type="project" value="TreeGrafter"/>
</dbReference>
<keyword evidence="4" id="KW-1133">Transmembrane helix</keyword>
<evidence type="ECO:0000313" key="7">
    <source>
        <dbReference type="Proteomes" id="UP000663828"/>
    </source>
</evidence>
<dbReference type="PROSITE" id="PS00022">
    <property type="entry name" value="EGF_1"/>
    <property type="match status" value="1"/>
</dbReference>
<dbReference type="Proteomes" id="UP000663828">
    <property type="component" value="Unassembled WGS sequence"/>
</dbReference>
<gene>
    <name evidence="6" type="ORF">XAT740_LOCUS48734</name>
</gene>
<keyword evidence="4" id="KW-0472">Membrane</keyword>
<dbReference type="InterPro" id="IPR001762">
    <property type="entry name" value="Disintegrin_dom"/>
</dbReference>